<reference evidence="3 4" key="1">
    <citation type="submission" date="2022-10" db="EMBL/GenBank/DDBJ databases">
        <title>The complete genomes of actinobacterial strains from the NBC collection.</title>
        <authorList>
            <person name="Joergensen T.S."/>
            <person name="Alvarez Arevalo M."/>
            <person name="Sterndorff E.B."/>
            <person name="Faurdal D."/>
            <person name="Vuksanovic O."/>
            <person name="Mourched A.-S."/>
            <person name="Charusanti P."/>
            <person name="Shaw S."/>
            <person name="Blin K."/>
            <person name="Weber T."/>
        </authorList>
    </citation>
    <scope>NUCLEOTIDE SEQUENCE [LARGE SCALE GENOMIC DNA]</scope>
    <source>
        <strain evidence="3 4">NBC_00319</strain>
    </source>
</reference>
<dbReference type="Proteomes" id="UP001432128">
    <property type="component" value="Chromosome"/>
</dbReference>
<dbReference type="AlphaFoldDB" id="A0AAU4K490"/>
<keyword evidence="2" id="KW-0812">Transmembrane</keyword>
<dbReference type="EMBL" id="CP108021">
    <property type="protein sequence ID" value="WUM20915.1"/>
    <property type="molecule type" value="Genomic_DNA"/>
</dbReference>
<evidence type="ECO:0000313" key="3">
    <source>
        <dbReference type="EMBL" id="WUM20915.1"/>
    </source>
</evidence>
<proteinExistence type="predicted"/>
<organism evidence="3 4">
    <name type="scientific">Williamsia herbipolensis</name>
    <dbReference type="NCBI Taxonomy" id="1603258"/>
    <lineage>
        <taxon>Bacteria</taxon>
        <taxon>Bacillati</taxon>
        <taxon>Actinomycetota</taxon>
        <taxon>Actinomycetes</taxon>
        <taxon>Mycobacteriales</taxon>
        <taxon>Nocardiaceae</taxon>
        <taxon>Williamsia</taxon>
    </lineage>
</organism>
<evidence type="ECO:0000256" key="1">
    <source>
        <dbReference type="SAM" id="MobiDB-lite"/>
    </source>
</evidence>
<keyword evidence="2" id="KW-0472">Membrane</keyword>
<feature type="transmembrane region" description="Helical" evidence="2">
    <location>
        <begin position="37"/>
        <end position="57"/>
    </location>
</feature>
<sequence length="156" mass="16434">MTTAIRLVLAVAGLGMAAYGVSLLWDVQTADQISLLIWLAAGLIAHDAILAPIYTMFSHAGRRLLPSTVWAPVLVAGAATLILVLLSLPVLAPRPADKTPDNATILDRPYGLGLGIVVAVIWVLAAAVAVRNHRSLRSHPASGDPGPTDRGRDRVR</sequence>
<dbReference type="RefSeq" id="WP_328858121.1">
    <property type="nucleotide sequence ID" value="NZ_CP108021.1"/>
</dbReference>
<protein>
    <recommendedName>
        <fullName evidence="5">Lipoprotein</fullName>
    </recommendedName>
</protein>
<evidence type="ECO:0008006" key="5">
    <source>
        <dbReference type="Google" id="ProtNLM"/>
    </source>
</evidence>
<feature type="region of interest" description="Disordered" evidence="1">
    <location>
        <begin position="136"/>
        <end position="156"/>
    </location>
</feature>
<feature type="transmembrane region" description="Helical" evidence="2">
    <location>
        <begin position="7"/>
        <end position="25"/>
    </location>
</feature>
<feature type="transmembrane region" description="Helical" evidence="2">
    <location>
        <begin position="110"/>
        <end position="130"/>
    </location>
</feature>
<name>A0AAU4K490_9NOCA</name>
<keyword evidence="4" id="KW-1185">Reference proteome</keyword>
<feature type="transmembrane region" description="Helical" evidence="2">
    <location>
        <begin position="69"/>
        <end position="90"/>
    </location>
</feature>
<keyword evidence="2" id="KW-1133">Transmembrane helix</keyword>
<gene>
    <name evidence="3" type="ORF">OG579_03535</name>
</gene>
<accession>A0AAU4K490</accession>
<evidence type="ECO:0000313" key="4">
    <source>
        <dbReference type="Proteomes" id="UP001432128"/>
    </source>
</evidence>
<feature type="compositionally biased region" description="Basic and acidic residues" evidence="1">
    <location>
        <begin position="147"/>
        <end position="156"/>
    </location>
</feature>
<evidence type="ECO:0000256" key="2">
    <source>
        <dbReference type="SAM" id="Phobius"/>
    </source>
</evidence>
<dbReference type="KEGG" id="whr:OG579_03535"/>